<dbReference type="Proteomes" id="UP000807353">
    <property type="component" value="Unassembled WGS sequence"/>
</dbReference>
<organism evidence="1 2">
    <name type="scientific">Collybia nuda</name>
    <dbReference type="NCBI Taxonomy" id="64659"/>
    <lineage>
        <taxon>Eukaryota</taxon>
        <taxon>Fungi</taxon>
        <taxon>Dikarya</taxon>
        <taxon>Basidiomycota</taxon>
        <taxon>Agaricomycotina</taxon>
        <taxon>Agaricomycetes</taxon>
        <taxon>Agaricomycetidae</taxon>
        <taxon>Agaricales</taxon>
        <taxon>Tricholomatineae</taxon>
        <taxon>Clitocybaceae</taxon>
        <taxon>Collybia</taxon>
    </lineage>
</organism>
<evidence type="ECO:0000313" key="1">
    <source>
        <dbReference type="EMBL" id="KAF9461452.1"/>
    </source>
</evidence>
<keyword evidence="2" id="KW-1185">Reference proteome</keyword>
<sequence length="677" mass="75969">MILTYACDIDASRRHRPKSASPTYSVPPSPLLSIWPVERPLEFPVAAAGALLPLKDSDRKRVLVRALDETPQDCHVSGPLRAVSTPKAKTPEPEFREFVAGDAGNWDSDSDEQPALEDVTLDLMPAGANAPPLVPPAPIPPPIHVQPVDAEVFIPAGPDPDPDPWVDAEGNEVQPLGIPAMQEEPYIRLAYLQAVMGNVFGKLTWEHATQQLNNTLDILALADRLPVHPRPVRTLQSARQRLGIDPDQYIIQYSLCPVCWKHHTPQELKDLASPNCSARNCTGKIYTLKDGHRDPVLILPRVSLIGFAALVERRPHHQPGRNSDEDFIMKDMPDGKMWYYSTTRTKREVGNLGTVRDTPNSAEELPTKLFSHRFGLQLTLNTDWFGALSGRPHSTGPVYWSINNLPREFRYLQVNVPCTTIMPGPKEPNTEQLNNALEPDVRELKQLKNGVKMDIYGEAPAEIFADSHKFNGSAGHSHDFHPCPYCNVNILDVDLMSGYDDSPVDKDDFHLLKHAFKSRGAGPQRQMVILRDRSVQWAIFNTISNWLPASKTVLDFMHNIFLGIICHFFMEVIFKSYMLSGAGGSNSPKQHFKTIINSVRWPSHITRLPKNLGKNQSLKKADEWRRLLTITPVILWWAWRDADDNILIGEPIIPPNAKSVPEHSRNYHAIYSAVLKL</sequence>
<accession>A0A9P6CD78</accession>
<comment type="caution">
    <text evidence="1">The sequence shown here is derived from an EMBL/GenBank/DDBJ whole genome shotgun (WGS) entry which is preliminary data.</text>
</comment>
<reference evidence="1" key="1">
    <citation type="submission" date="2020-11" db="EMBL/GenBank/DDBJ databases">
        <authorList>
            <consortium name="DOE Joint Genome Institute"/>
            <person name="Ahrendt S."/>
            <person name="Riley R."/>
            <person name="Andreopoulos W."/>
            <person name="Labutti K."/>
            <person name="Pangilinan J."/>
            <person name="Ruiz-Duenas F.J."/>
            <person name="Barrasa J.M."/>
            <person name="Sanchez-Garcia M."/>
            <person name="Camarero S."/>
            <person name="Miyauchi S."/>
            <person name="Serrano A."/>
            <person name="Linde D."/>
            <person name="Babiker R."/>
            <person name="Drula E."/>
            <person name="Ayuso-Fernandez I."/>
            <person name="Pacheco R."/>
            <person name="Padilla G."/>
            <person name="Ferreira P."/>
            <person name="Barriuso J."/>
            <person name="Kellner H."/>
            <person name="Castanera R."/>
            <person name="Alfaro M."/>
            <person name="Ramirez L."/>
            <person name="Pisabarro A.G."/>
            <person name="Kuo A."/>
            <person name="Tritt A."/>
            <person name="Lipzen A."/>
            <person name="He G."/>
            <person name="Yan M."/>
            <person name="Ng V."/>
            <person name="Cullen D."/>
            <person name="Martin F."/>
            <person name="Rosso M.-N."/>
            <person name="Henrissat B."/>
            <person name="Hibbett D."/>
            <person name="Martinez A.T."/>
            <person name="Grigoriev I.V."/>
        </authorList>
    </citation>
    <scope>NUCLEOTIDE SEQUENCE</scope>
    <source>
        <strain evidence="1">CBS 247.69</strain>
    </source>
</reference>
<dbReference type="OrthoDB" id="3044586at2759"/>
<gene>
    <name evidence="1" type="ORF">BDZ94DRAFT_1371533</name>
</gene>
<dbReference type="AlphaFoldDB" id="A0A9P6CD78"/>
<dbReference type="EMBL" id="MU150284">
    <property type="protein sequence ID" value="KAF9461452.1"/>
    <property type="molecule type" value="Genomic_DNA"/>
</dbReference>
<name>A0A9P6CD78_9AGAR</name>
<protein>
    <submittedName>
        <fullName evidence="1">Uncharacterized protein</fullName>
    </submittedName>
</protein>
<evidence type="ECO:0000313" key="2">
    <source>
        <dbReference type="Proteomes" id="UP000807353"/>
    </source>
</evidence>
<proteinExistence type="predicted"/>